<organism evidence="3 4">
    <name type="scientific">Hypsizygus marmoreus</name>
    <name type="common">White beech mushroom</name>
    <name type="synonym">Agaricus marmoreus</name>
    <dbReference type="NCBI Taxonomy" id="39966"/>
    <lineage>
        <taxon>Eukaryota</taxon>
        <taxon>Fungi</taxon>
        <taxon>Dikarya</taxon>
        <taxon>Basidiomycota</taxon>
        <taxon>Agaricomycotina</taxon>
        <taxon>Agaricomycetes</taxon>
        <taxon>Agaricomycetidae</taxon>
        <taxon>Agaricales</taxon>
        <taxon>Tricholomatineae</taxon>
        <taxon>Lyophyllaceae</taxon>
        <taxon>Hypsizygus</taxon>
    </lineage>
</organism>
<keyword evidence="4" id="KW-1185">Reference proteome</keyword>
<dbReference type="Gene3D" id="4.10.240.10">
    <property type="entry name" value="Zn(2)-C6 fungal-type DNA-binding domain"/>
    <property type="match status" value="1"/>
</dbReference>
<dbReference type="InterPro" id="IPR036864">
    <property type="entry name" value="Zn2-C6_fun-type_DNA-bd_sf"/>
</dbReference>
<name>A0A369JAN0_HYPMA</name>
<comment type="caution">
    <text evidence="3">The sequence shown here is derived from an EMBL/GenBank/DDBJ whole genome shotgun (WGS) entry which is preliminary data.</text>
</comment>
<feature type="region of interest" description="Disordered" evidence="1">
    <location>
        <begin position="206"/>
        <end position="231"/>
    </location>
</feature>
<feature type="region of interest" description="Disordered" evidence="1">
    <location>
        <begin position="246"/>
        <end position="277"/>
    </location>
</feature>
<dbReference type="PROSITE" id="PS00463">
    <property type="entry name" value="ZN2_CY6_FUNGAL_1"/>
    <property type="match status" value="1"/>
</dbReference>
<dbReference type="InterPro" id="IPR001138">
    <property type="entry name" value="Zn2Cys6_DnaBD"/>
</dbReference>
<feature type="region of interest" description="Disordered" evidence="1">
    <location>
        <begin position="291"/>
        <end position="323"/>
    </location>
</feature>
<reference evidence="3" key="1">
    <citation type="submission" date="2018-04" db="EMBL/GenBank/DDBJ databases">
        <title>Whole genome sequencing of Hypsizygus marmoreus.</title>
        <authorList>
            <person name="Choi I.-G."/>
            <person name="Min B."/>
            <person name="Kim J.-G."/>
            <person name="Kim S."/>
            <person name="Oh Y.-L."/>
            <person name="Kong W.-S."/>
            <person name="Park H."/>
            <person name="Jeong J."/>
            <person name="Song E.-S."/>
        </authorList>
    </citation>
    <scope>NUCLEOTIDE SEQUENCE [LARGE SCALE GENOMIC DNA]</scope>
    <source>
        <strain evidence="3">51987-8</strain>
    </source>
</reference>
<dbReference type="SMART" id="SM00066">
    <property type="entry name" value="GAL4"/>
    <property type="match status" value="1"/>
</dbReference>
<dbReference type="SUPFAM" id="SSF57701">
    <property type="entry name" value="Zn2/Cys6 DNA-binding domain"/>
    <property type="match status" value="1"/>
</dbReference>
<proteinExistence type="predicted"/>
<evidence type="ECO:0000313" key="3">
    <source>
        <dbReference type="EMBL" id="RDB16783.1"/>
    </source>
</evidence>
<dbReference type="STRING" id="39966.A0A369JAN0"/>
<protein>
    <recommendedName>
        <fullName evidence="2">Zn(2)-C6 fungal-type domain-containing protein</fullName>
    </recommendedName>
</protein>
<dbReference type="InParanoid" id="A0A369JAN0"/>
<dbReference type="CDD" id="cd00067">
    <property type="entry name" value="GAL4"/>
    <property type="match status" value="1"/>
</dbReference>
<dbReference type="OrthoDB" id="3063721at2759"/>
<dbReference type="GO" id="GO:0008270">
    <property type="term" value="F:zinc ion binding"/>
    <property type="evidence" value="ECO:0007669"/>
    <property type="project" value="InterPro"/>
</dbReference>
<gene>
    <name evidence="3" type="ORF">Hypma_002598</name>
</gene>
<evidence type="ECO:0000259" key="2">
    <source>
        <dbReference type="PROSITE" id="PS50048"/>
    </source>
</evidence>
<dbReference type="Proteomes" id="UP000076154">
    <property type="component" value="Unassembled WGS sequence"/>
</dbReference>
<dbReference type="EMBL" id="LUEZ02000122">
    <property type="protein sequence ID" value="RDB16783.1"/>
    <property type="molecule type" value="Genomic_DNA"/>
</dbReference>
<feature type="region of interest" description="Disordered" evidence="1">
    <location>
        <begin position="104"/>
        <end position="132"/>
    </location>
</feature>
<evidence type="ECO:0000313" key="4">
    <source>
        <dbReference type="Proteomes" id="UP000076154"/>
    </source>
</evidence>
<dbReference type="AlphaFoldDB" id="A0A369JAN0"/>
<accession>A0A369JAN0</accession>
<dbReference type="PROSITE" id="PS50048">
    <property type="entry name" value="ZN2_CY6_FUNGAL_2"/>
    <property type="match status" value="1"/>
</dbReference>
<sequence length="401" mass="44306">MNYANEPLSAYALWKLEDDEKFYRTFPAARYAAHRYDTYSGLYYFDYSGCYGSVDDIYADAASNVTTSLQSRVLAAPLNGIAHPPALHYDYLVPEQVVVPTTPHFSASTSPVHRDCATRRGHHDTRSHGQSMVGGCCPPPFSPRSINNVCEQVGSSGAAAEPSHSYTQPLEIVQSHIIVPSQQPRPTLQQVMIPTRQPEHIMDFLPSPLSAESCSSSNVPSTPQDQDLRYDPASGCWVHQADGLASQDSQELTSDPRIKSESPLPPSPHKPHGPHRHLRFSRSLAHSHLLPSKQCVRPGDWTPSRPPSPRNIRLSPFPMTKRPAPKKPPLACLFCRGRKIACGPPEAGSTDRSCNQCQRRSIKCEYPLESRRGMRKKKQPAHLNPAGPKIKLGRKSSKGGQ</sequence>
<feature type="compositionally biased region" description="Basic residues" evidence="1">
    <location>
        <begin position="391"/>
        <end position="401"/>
    </location>
</feature>
<evidence type="ECO:0000256" key="1">
    <source>
        <dbReference type="SAM" id="MobiDB-lite"/>
    </source>
</evidence>
<dbReference type="GO" id="GO:0000981">
    <property type="term" value="F:DNA-binding transcription factor activity, RNA polymerase II-specific"/>
    <property type="evidence" value="ECO:0007669"/>
    <property type="project" value="InterPro"/>
</dbReference>
<feature type="domain" description="Zn(2)-C6 fungal-type" evidence="2">
    <location>
        <begin position="331"/>
        <end position="366"/>
    </location>
</feature>
<feature type="compositionally biased region" description="Low complexity" evidence="1">
    <location>
        <begin position="206"/>
        <end position="217"/>
    </location>
</feature>
<feature type="region of interest" description="Disordered" evidence="1">
    <location>
        <begin position="369"/>
        <end position="401"/>
    </location>
</feature>